<dbReference type="AlphaFoldDB" id="A0A9J5W9B5"/>
<comment type="caution">
    <text evidence="3">The sequence shown here is derived from an EMBL/GenBank/DDBJ whole genome shotgun (WGS) entry which is preliminary data.</text>
</comment>
<evidence type="ECO:0000313" key="3">
    <source>
        <dbReference type="EMBL" id="KAG5572173.1"/>
    </source>
</evidence>
<accession>A0A9J5W9B5</accession>
<reference evidence="3 4" key="1">
    <citation type="submission" date="2020-09" db="EMBL/GenBank/DDBJ databases">
        <title>De no assembly of potato wild relative species, Solanum commersonii.</title>
        <authorList>
            <person name="Cho K."/>
        </authorList>
    </citation>
    <scope>NUCLEOTIDE SEQUENCE [LARGE SCALE GENOMIC DNA]</scope>
    <source>
        <strain evidence="3">LZ3.2</strain>
        <tissue evidence="3">Leaf</tissue>
    </source>
</reference>
<dbReference type="EMBL" id="JACXVP010000012">
    <property type="protein sequence ID" value="KAG5572173.1"/>
    <property type="molecule type" value="Genomic_DNA"/>
</dbReference>
<keyword evidence="4" id="KW-1185">Reference proteome</keyword>
<evidence type="ECO:0000256" key="1">
    <source>
        <dbReference type="SAM" id="MobiDB-lite"/>
    </source>
</evidence>
<proteinExistence type="predicted"/>
<name>A0A9J5W9B5_SOLCO</name>
<gene>
    <name evidence="3" type="ORF">H5410_061939</name>
</gene>
<feature type="transmembrane region" description="Helical" evidence="2">
    <location>
        <begin position="12"/>
        <end position="36"/>
    </location>
</feature>
<keyword evidence="2" id="KW-0812">Transmembrane</keyword>
<evidence type="ECO:0000313" key="4">
    <source>
        <dbReference type="Proteomes" id="UP000824120"/>
    </source>
</evidence>
<evidence type="ECO:0000256" key="2">
    <source>
        <dbReference type="SAM" id="Phobius"/>
    </source>
</evidence>
<keyword evidence="2" id="KW-1133">Transmembrane helix</keyword>
<feature type="region of interest" description="Disordered" evidence="1">
    <location>
        <begin position="58"/>
        <end position="78"/>
    </location>
</feature>
<sequence>MRRLALLELTLLAIPVASDLGWIILIIFLSMLIRMIEMCQHETKIRIIKWNRPPKNIQKLNTNGSAQNNSRQLEENIS</sequence>
<organism evidence="3 4">
    <name type="scientific">Solanum commersonii</name>
    <name type="common">Commerson's wild potato</name>
    <name type="synonym">Commerson's nightshade</name>
    <dbReference type="NCBI Taxonomy" id="4109"/>
    <lineage>
        <taxon>Eukaryota</taxon>
        <taxon>Viridiplantae</taxon>
        <taxon>Streptophyta</taxon>
        <taxon>Embryophyta</taxon>
        <taxon>Tracheophyta</taxon>
        <taxon>Spermatophyta</taxon>
        <taxon>Magnoliopsida</taxon>
        <taxon>eudicotyledons</taxon>
        <taxon>Gunneridae</taxon>
        <taxon>Pentapetalae</taxon>
        <taxon>asterids</taxon>
        <taxon>lamiids</taxon>
        <taxon>Solanales</taxon>
        <taxon>Solanaceae</taxon>
        <taxon>Solanoideae</taxon>
        <taxon>Solaneae</taxon>
        <taxon>Solanum</taxon>
    </lineage>
</organism>
<keyword evidence="2" id="KW-0472">Membrane</keyword>
<dbReference type="Proteomes" id="UP000824120">
    <property type="component" value="Chromosome 12"/>
</dbReference>
<feature type="compositionally biased region" description="Polar residues" evidence="1">
    <location>
        <begin position="58"/>
        <end position="71"/>
    </location>
</feature>
<protein>
    <submittedName>
        <fullName evidence="3">Uncharacterized protein</fullName>
    </submittedName>
</protein>